<reference evidence="1 2" key="1">
    <citation type="submission" date="2021-07" db="EMBL/GenBank/DDBJ databases">
        <authorList>
            <person name="Palmer J.M."/>
        </authorList>
    </citation>
    <scope>NUCLEOTIDE SEQUENCE [LARGE SCALE GENOMIC DNA]</scope>
    <source>
        <strain evidence="1 2">AT_MEX2019</strain>
        <tissue evidence="1">Muscle</tissue>
    </source>
</reference>
<accession>A0ABU7AZL4</accession>
<evidence type="ECO:0000313" key="1">
    <source>
        <dbReference type="EMBL" id="MED6243543.1"/>
    </source>
</evidence>
<evidence type="ECO:0000313" key="2">
    <source>
        <dbReference type="Proteomes" id="UP001345963"/>
    </source>
</evidence>
<organism evidence="1 2">
    <name type="scientific">Ataeniobius toweri</name>
    <dbReference type="NCBI Taxonomy" id="208326"/>
    <lineage>
        <taxon>Eukaryota</taxon>
        <taxon>Metazoa</taxon>
        <taxon>Chordata</taxon>
        <taxon>Craniata</taxon>
        <taxon>Vertebrata</taxon>
        <taxon>Euteleostomi</taxon>
        <taxon>Actinopterygii</taxon>
        <taxon>Neopterygii</taxon>
        <taxon>Teleostei</taxon>
        <taxon>Neoteleostei</taxon>
        <taxon>Acanthomorphata</taxon>
        <taxon>Ovalentaria</taxon>
        <taxon>Atherinomorphae</taxon>
        <taxon>Cyprinodontiformes</taxon>
        <taxon>Goodeidae</taxon>
        <taxon>Ataeniobius</taxon>
    </lineage>
</organism>
<proteinExistence type="predicted"/>
<protein>
    <submittedName>
        <fullName evidence="1">Uncharacterized protein</fullName>
    </submittedName>
</protein>
<dbReference type="Proteomes" id="UP001345963">
    <property type="component" value="Unassembled WGS sequence"/>
</dbReference>
<gene>
    <name evidence="1" type="ORF">ATANTOWER_022094</name>
</gene>
<dbReference type="EMBL" id="JAHUTI010034293">
    <property type="protein sequence ID" value="MED6243543.1"/>
    <property type="molecule type" value="Genomic_DNA"/>
</dbReference>
<sequence>METGDTGVGWRPSASSISWSNMGEGTISTSSPYIFFKSSFCCRTHFFSSFCLSAWSWYWLVPNVTFCVRIGPKRRQELGSSMFVRVFRIYFQRYLQTRSE</sequence>
<comment type="caution">
    <text evidence="1">The sequence shown here is derived from an EMBL/GenBank/DDBJ whole genome shotgun (WGS) entry which is preliminary data.</text>
</comment>
<keyword evidence="2" id="KW-1185">Reference proteome</keyword>
<name>A0ABU7AZL4_9TELE</name>